<keyword evidence="3" id="KW-0964">Secreted</keyword>
<organism evidence="6">
    <name type="scientific">Salmonella typhimurium</name>
    <dbReference type="NCBI Taxonomy" id="90371"/>
    <lineage>
        <taxon>Bacteria</taxon>
        <taxon>Pseudomonadati</taxon>
        <taxon>Pseudomonadota</taxon>
        <taxon>Gammaproteobacteria</taxon>
        <taxon>Enterobacterales</taxon>
        <taxon>Enterobacteriaceae</taxon>
        <taxon>Salmonella</taxon>
    </lineage>
</organism>
<dbReference type="FunFam" id="3.30.2440.10:FF:000001">
    <property type="entry name" value="SPI-2 type III secretion system effector SseI"/>
    <property type="match status" value="1"/>
</dbReference>
<dbReference type="Gene3D" id="3.30.2440.10">
    <property type="entry name" value="Secreted effector protein SifA"/>
    <property type="match status" value="1"/>
</dbReference>
<dbReference type="GO" id="GO:0005576">
    <property type="term" value="C:extracellular region"/>
    <property type="evidence" value="ECO:0007669"/>
    <property type="project" value="UniProtKB-SubCell"/>
</dbReference>
<accession>A0A5W6KVP6</accession>
<feature type="non-terminal residue" evidence="6">
    <location>
        <position position="122"/>
    </location>
</feature>
<name>A0A5W6KVP6_SALTM</name>
<reference evidence="6" key="1">
    <citation type="submission" date="2018-07" db="EMBL/GenBank/DDBJ databases">
        <authorList>
            <person name="Ashton P.M."/>
            <person name="Dallman T."/>
            <person name="Nair S."/>
            <person name="De Pinna E."/>
            <person name="Peters T."/>
            <person name="Grant K."/>
        </authorList>
    </citation>
    <scope>NUCLEOTIDE SEQUENCE</scope>
    <source>
        <strain evidence="6">157366</strain>
    </source>
</reference>
<evidence type="ECO:0000256" key="3">
    <source>
        <dbReference type="ARBA" id="ARBA00022525"/>
    </source>
</evidence>
<dbReference type="AlphaFoldDB" id="A0A5W6KVP6"/>
<comment type="caution">
    <text evidence="6">The sequence shown here is derived from an EMBL/GenBank/DDBJ whole genome shotgun (WGS) entry which is preliminary data.</text>
</comment>
<evidence type="ECO:0000256" key="5">
    <source>
        <dbReference type="ARBA" id="ARBA00023200"/>
    </source>
</evidence>
<sequence>MPFHIGSGCLPATISNRRIYRIAWSDTPPEMSSWEKMKEFFCSTHQTEALECIWTICHPPAGTTREDVVSRFELLRTLAYAGWEESIHSGQHGENYFCILDEDSQEILSVTLDDAGNYTVNC</sequence>
<proteinExistence type="predicted"/>
<keyword evidence="5" id="KW-1035">Host cytoplasm</keyword>
<dbReference type="GO" id="GO:0030430">
    <property type="term" value="C:host cell cytoplasm"/>
    <property type="evidence" value="ECO:0007669"/>
    <property type="project" value="UniProtKB-SubCell"/>
</dbReference>
<evidence type="ECO:0000256" key="1">
    <source>
        <dbReference type="ARBA" id="ARBA00004192"/>
    </source>
</evidence>
<dbReference type="EMBL" id="AAHLLT010000106">
    <property type="protein sequence ID" value="EBX5032270.1"/>
    <property type="molecule type" value="Genomic_DNA"/>
</dbReference>
<evidence type="ECO:0000313" key="6">
    <source>
        <dbReference type="EMBL" id="EBX5032270.1"/>
    </source>
</evidence>
<evidence type="ECO:0000256" key="4">
    <source>
        <dbReference type="ARBA" id="ARBA00023026"/>
    </source>
</evidence>
<evidence type="ECO:0000256" key="2">
    <source>
        <dbReference type="ARBA" id="ARBA00004613"/>
    </source>
</evidence>
<protein>
    <submittedName>
        <fullName evidence="6">E3 ubiquitin-protein ligase SspH2</fullName>
    </submittedName>
</protein>
<comment type="subcellular location">
    <subcellularLocation>
        <location evidence="1">Host cytoplasm</location>
    </subcellularLocation>
    <subcellularLocation>
        <location evidence="2">Secreted</location>
    </subcellularLocation>
</comment>
<keyword evidence="4" id="KW-0843">Virulence</keyword>
<gene>
    <name evidence="6" type="ORF">DSG41_24835</name>
</gene>